<dbReference type="Proteomes" id="UP000627715">
    <property type="component" value="Unassembled WGS sequence"/>
</dbReference>
<dbReference type="Gene3D" id="3.90.1590.10">
    <property type="entry name" value="glutathione-dependent formaldehyde- activating enzyme (gfa)"/>
    <property type="match status" value="1"/>
</dbReference>
<evidence type="ECO:0000313" key="1">
    <source>
        <dbReference type="EMBL" id="GFZ80159.1"/>
    </source>
</evidence>
<proteinExistence type="predicted"/>
<keyword evidence="2" id="KW-1185">Reference proteome</keyword>
<comment type="caution">
    <text evidence="1">The sequence shown here is derived from an EMBL/GenBank/DDBJ whole genome shotgun (WGS) entry which is preliminary data.</text>
</comment>
<protein>
    <recommendedName>
        <fullName evidence="3">Gfa-like protein</fullName>
    </recommendedName>
</protein>
<gene>
    <name evidence="1" type="ORF">GCM10011403_24160</name>
</gene>
<reference evidence="1" key="2">
    <citation type="submission" date="2020-09" db="EMBL/GenBank/DDBJ databases">
        <authorList>
            <person name="Sun Q."/>
            <person name="Zhou Y."/>
        </authorList>
    </citation>
    <scope>NUCLEOTIDE SEQUENCE</scope>
    <source>
        <strain evidence="1">CGMCC 1.15425</strain>
    </source>
</reference>
<dbReference type="SUPFAM" id="SSF51316">
    <property type="entry name" value="Mss4-like"/>
    <property type="match status" value="1"/>
</dbReference>
<dbReference type="AlphaFoldDB" id="A0A916QL19"/>
<accession>A0A916QL19</accession>
<reference evidence="1" key="1">
    <citation type="journal article" date="2014" name="Int. J. Syst. Evol. Microbiol.">
        <title>Complete genome sequence of Corynebacterium casei LMG S-19264T (=DSM 44701T), isolated from a smear-ripened cheese.</title>
        <authorList>
            <consortium name="US DOE Joint Genome Institute (JGI-PGF)"/>
            <person name="Walter F."/>
            <person name="Albersmeier A."/>
            <person name="Kalinowski J."/>
            <person name="Ruckert C."/>
        </authorList>
    </citation>
    <scope>NUCLEOTIDE SEQUENCE</scope>
    <source>
        <strain evidence="1">CGMCC 1.15425</strain>
    </source>
</reference>
<name>A0A916QL19_9GAMM</name>
<dbReference type="EMBL" id="BMIY01000010">
    <property type="protein sequence ID" value="GFZ80159.1"/>
    <property type="molecule type" value="Genomic_DNA"/>
</dbReference>
<evidence type="ECO:0000313" key="2">
    <source>
        <dbReference type="Proteomes" id="UP000627715"/>
    </source>
</evidence>
<organism evidence="1 2">
    <name type="scientific">Pseudohongiella nitratireducens</name>
    <dbReference type="NCBI Taxonomy" id="1768907"/>
    <lineage>
        <taxon>Bacteria</taxon>
        <taxon>Pseudomonadati</taxon>
        <taxon>Pseudomonadota</taxon>
        <taxon>Gammaproteobacteria</taxon>
        <taxon>Pseudomonadales</taxon>
        <taxon>Pseudohongiellaceae</taxon>
        <taxon>Pseudohongiella</taxon>
    </lineage>
</organism>
<evidence type="ECO:0008006" key="3">
    <source>
        <dbReference type="Google" id="ProtNLM"/>
    </source>
</evidence>
<sequence length="97" mass="10891">MLAVHVGNDVTFSGDAPAIFQSSDWAERGFCQRCGTHLFYHLKENGEYILPAGLFAEGEFTMNSEIFIDEKPGYYSFSNNTRKMTGEEVFAMFAGED</sequence>
<dbReference type="InterPro" id="IPR011057">
    <property type="entry name" value="Mss4-like_sf"/>
</dbReference>